<reference evidence="3" key="1">
    <citation type="submission" date="2015-09" db="EMBL/GenBank/DDBJ databases">
        <authorList>
            <consortium name="Pathogen Informatics"/>
        </authorList>
    </citation>
    <scope>NUCLEOTIDE SEQUENCE [LARGE SCALE GENOMIC DNA]</scope>
    <source>
        <strain evidence="3">Lake Konstanz</strain>
    </source>
</reference>
<evidence type="ECO:0000313" key="2">
    <source>
        <dbReference type="EMBL" id="CUG20870.1"/>
    </source>
</evidence>
<dbReference type="VEuPathDB" id="TriTrypDB:BSAL_75805"/>
<feature type="signal peptide" evidence="1">
    <location>
        <begin position="1"/>
        <end position="20"/>
    </location>
</feature>
<feature type="non-terminal residue" evidence="2">
    <location>
        <position position="202"/>
    </location>
</feature>
<gene>
    <name evidence="2" type="ORF">BSAL_75805</name>
</gene>
<evidence type="ECO:0000256" key="1">
    <source>
        <dbReference type="SAM" id="SignalP"/>
    </source>
</evidence>
<sequence>VVSLTPAVIAVLLLSSTASALETNTNCSSLQTYADCSPHLHCEWCGNERDSLWDLFLSSLVLHCEWCGNESQSYPDSACYERGAGLSCCSAKQTNDMCFNSVQICTESQTCYQEPSDTGFGLCLVPMCCGDPTPTPCTPTCIAADGVCCGGGLSCNAGQSCCGGEEVGFACCDEGASCCSTPDGYDHWCCPANQQCNINGGC</sequence>
<evidence type="ECO:0000313" key="3">
    <source>
        <dbReference type="Proteomes" id="UP000051952"/>
    </source>
</evidence>
<feature type="chain" id="PRO_5006621602" description="Membrane-associated protein" evidence="1">
    <location>
        <begin position="21"/>
        <end position="202"/>
    </location>
</feature>
<dbReference type="Proteomes" id="UP000051952">
    <property type="component" value="Unassembled WGS sequence"/>
</dbReference>
<dbReference type="OrthoDB" id="5854875at2759"/>
<organism evidence="2 3">
    <name type="scientific">Bodo saltans</name>
    <name type="common">Flagellated protozoan</name>
    <dbReference type="NCBI Taxonomy" id="75058"/>
    <lineage>
        <taxon>Eukaryota</taxon>
        <taxon>Discoba</taxon>
        <taxon>Euglenozoa</taxon>
        <taxon>Kinetoplastea</taxon>
        <taxon>Metakinetoplastina</taxon>
        <taxon>Eubodonida</taxon>
        <taxon>Bodonidae</taxon>
        <taxon>Bodo</taxon>
    </lineage>
</organism>
<evidence type="ECO:0008006" key="4">
    <source>
        <dbReference type="Google" id="ProtNLM"/>
    </source>
</evidence>
<feature type="non-terminal residue" evidence="2">
    <location>
        <position position="1"/>
    </location>
</feature>
<keyword evidence="1" id="KW-0732">Signal</keyword>
<proteinExistence type="predicted"/>
<name>A0A0S4IVR1_BODSA</name>
<protein>
    <recommendedName>
        <fullName evidence="4">Membrane-associated protein</fullName>
    </recommendedName>
</protein>
<accession>A0A0S4IVR1</accession>
<dbReference type="AlphaFoldDB" id="A0A0S4IVR1"/>
<keyword evidence="3" id="KW-1185">Reference proteome</keyword>
<dbReference type="EMBL" id="CYKH01000699">
    <property type="protein sequence ID" value="CUG20870.1"/>
    <property type="molecule type" value="Genomic_DNA"/>
</dbReference>